<sequence length="607" mass="68443">MEYPNSRLAGPSPYDITIGNLSCGIPLRVHRNAELADRVSHGRPRATHDDLLQAYKVVMAGGDMDAGPCSPLTRAVVDFGKTMVAIDPVRAKETFRWVERWAKLMWSTSSDGKDCQSFDEYLEYRRVNVSAHVLRAGFGLFMFAMGLDIPDDQQQICLDLSESFWLQTSLVNDYYSWEREQKTATDRNHASMANAIWVLMEKHSISCDEAKAFCREKIRDYAAEYLRVIETVTTRDDLCHDAKFLLDVQKFAISGNAAWSLECYRYHPEQECIPAHVEIAKAVWAEDTATLETAQSKVTSGAILPDEAKVNGTLEAPSRYLDTLPAKGIRDKTIDALNLWYDVSPEDTLVIKKVVNLLHGASLMLDDIEDSSQLRRGKPAVHMVFGTMQTINSAGYRFLGALAEVRKLDSELRDLYIGQSHDLSWTYNLDCPTEEEYLAMVDNKTAGLFRMLARLMDAKSVSPAKPDVALLTRFMTLLGRLFQIRDDYMNLTSADYTKQKGFCEDLDEGKYSLPLIHALGRCETYGPTTTNDGKNTVLRNLLSQRHVAGKMSLEQKKLFLEHLRKQGSLEYTRHALDALQVELKCLAAQMGMLENDMLKGLLEALKV</sequence>
<dbReference type="EMBL" id="JAHCVI010000002">
    <property type="protein sequence ID" value="KAG7289912.1"/>
    <property type="molecule type" value="Genomic_DNA"/>
</dbReference>
<dbReference type="PROSITE" id="PS00723">
    <property type="entry name" value="POLYPRENYL_SYNTHASE_1"/>
    <property type="match status" value="1"/>
</dbReference>
<dbReference type="SFLD" id="SFLDS00005">
    <property type="entry name" value="Isoprenoid_Synthase_Type_I"/>
    <property type="match status" value="1"/>
</dbReference>
<proteinExistence type="predicted"/>
<dbReference type="GO" id="GO:0004659">
    <property type="term" value="F:prenyltransferase activity"/>
    <property type="evidence" value="ECO:0007669"/>
    <property type="project" value="InterPro"/>
</dbReference>
<evidence type="ECO:0000256" key="1">
    <source>
        <dbReference type="ARBA" id="ARBA00022679"/>
    </source>
</evidence>
<accession>A0AAD4F1T2</accession>
<dbReference type="GO" id="GO:0008299">
    <property type="term" value="P:isoprenoid biosynthetic process"/>
    <property type="evidence" value="ECO:0007669"/>
    <property type="project" value="InterPro"/>
</dbReference>
<evidence type="ECO:0000313" key="5">
    <source>
        <dbReference type="Proteomes" id="UP001197093"/>
    </source>
</evidence>
<organism evidence="4 5">
    <name type="scientific">Staphylotrichum longicolle</name>
    <dbReference type="NCBI Taxonomy" id="669026"/>
    <lineage>
        <taxon>Eukaryota</taxon>
        <taxon>Fungi</taxon>
        <taxon>Dikarya</taxon>
        <taxon>Ascomycota</taxon>
        <taxon>Pezizomycotina</taxon>
        <taxon>Sordariomycetes</taxon>
        <taxon>Sordariomycetidae</taxon>
        <taxon>Sordariales</taxon>
        <taxon>Chaetomiaceae</taxon>
        <taxon>Staphylotrichum</taxon>
    </lineage>
</organism>
<keyword evidence="2" id="KW-0479">Metal-binding</keyword>
<dbReference type="Proteomes" id="UP001197093">
    <property type="component" value="Unassembled WGS sequence"/>
</dbReference>
<reference evidence="4" key="1">
    <citation type="submission" date="2023-02" db="EMBL/GenBank/DDBJ databases">
        <authorList>
            <person name="Palmer J.M."/>
        </authorList>
    </citation>
    <scope>NUCLEOTIDE SEQUENCE</scope>
    <source>
        <strain evidence="4">FW57</strain>
    </source>
</reference>
<name>A0AAD4F1T2_9PEZI</name>
<dbReference type="PANTHER" id="PTHR12001">
    <property type="entry name" value="GERANYLGERANYL PYROPHOSPHATE SYNTHASE"/>
    <property type="match status" value="1"/>
</dbReference>
<keyword evidence="1" id="KW-0808">Transferase</keyword>
<dbReference type="GO" id="GO:0046872">
    <property type="term" value="F:metal ion binding"/>
    <property type="evidence" value="ECO:0007669"/>
    <property type="project" value="UniProtKB-KW"/>
</dbReference>
<dbReference type="GO" id="GO:0043386">
    <property type="term" value="P:mycotoxin biosynthetic process"/>
    <property type="evidence" value="ECO:0007669"/>
    <property type="project" value="UniProtKB-ARBA"/>
</dbReference>
<dbReference type="Pfam" id="PF00348">
    <property type="entry name" value="polyprenyl_synt"/>
    <property type="match status" value="1"/>
</dbReference>
<protein>
    <submittedName>
        <fullName evidence="4">Uncharacterized protein</fullName>
    </submittedName>
</protein>
<evidence type="ECO:0000256" key="3">
    <source>
        <dbReference type="ARBA" id="ARBA00022842"/>
    </source>
</evidence>
<comment type="caution">
    <text evidence="4">The sequence shown here is derived from an EMBL/GenBank/DDBJ whole genome shotgun (WGS) entry which is preliminary data.</text>
</comment>
<evidence type="ECO:0000256" key="2">
    <source>
        <dbReference type="ARBA" id="ARBA00022723"/>
    </source>
</evidence>
<keyword evidence="5" id="KW-1185">Reference proteome</keyword>
<dbReference type="SUPFAM" id="SSF48576">
    <property type="entry name" value="Terpenoid synthases"/>
    <property type="match status" value="2"/>
</dbReference>
<dbReference type="InterPro" id="IPR008949">
    <property type="entry name" value="Isoprenoid_synthase_dom_sf"/>
</dbReference>
<dbReference type="AlphaFoldDB" id="A0AAD4F1T2"/>
<dbReference type="PROSITE" id="PS00444">
    <property type="entry name" value="POLYPRENYL_SYNTHASE_2"/>
    <property type="match status" value="1"/>
</dbReference>
<dbReference type="InterPro" id="IPR033749">
    <property type="entry name" value="Polyprenyl_synt_CS"/>
</dbReference>
<dbReference type="Gene3D" id="1.10.600.10">
    <property type="entry name" value="Farnesyl Diphosphate Synthase"/>
    <property type="match status" value="2"/>
</dbReference>
<evidence type="ECO:0000313" key="4">
    <source>
        <dbReference type="EMBL" id="KAG7289912.1"/>
    </source>
</evidence>
<dbReference type="InterPro" id="IPR000092">
    <property type="entry name" value="Polyprenyl_synt"/>
</dbReference>
<gene>
    <name evidence="4" type="ORF">NEMBOFW57_006289</name>
</gene>
<keyword evidence="3" id="KW-0460">Magnesium</keyword>
<dbReference type="Pfam" id="PF19086">
    <property type="entry name" value="Terpene_syn_C_2"/>
    <property type="match status" value="1"/>
</dbReference>
<dbReference type="PANTHER" id="PTHR12001:SF72">
    <property type="entry name" value="THIJ_PFPI FAMILY PROTEIN (AFU_ORTHOLOGUE AFUA_3G01210)-RELATED"/>
    <property type="match status" value="1"/>
</dbReference>
<dbReference type="GO" id="GO:0046165">
    <property type="term" value="P:alcohol biosynthetic process"/>
    <property type="evidence" value="ECO:0007669"/>
    <property type="project" value="UniProtKB-ARBA"/>
</dbReference>